<proteinExistence type="predicted"/>
<evidence type="ECO:0000313" key="2">
    <source>
        <dbReference type="EMBL" id="CAA9538957.1"/>
    </source>
</evidence>
<dbReference type="Gene3D" id="3.30.1330.80">
    <property type="entry name" value="Hypothetical protein, similar to alpha- acetolactate decarboxylase, domain 2"/>
    <property type="match status" value="1"/>
</dbReference>
<dbReference type="InterPro" id="IPR005175">
    <property type="entry name" value="PPC_dom"/>
</dbReference>
<evidence type="ECO:0000259" key="1">
    <source>
        <dbReference type="PROSITE" id="PS51742"/>
    </source>
</evidence>
<dbReference type="PROSITE" id="PS51742">
    <property type="entry name" value="PPC"/>
    <property type="match status" value="1"/>
</dbReference>
<dbReference type="PANTHER" id="PTHR34988">
    <property type="entry name" value="PROTEIN, PUTATIVE-RELATED"/>
    <property type="match status" value="1"/>
</dbReference>
<dbReference type="PANTHER" id="PTHR34988:SF1">
    <property type="entry name" value="DNA-BINDING PROTEIN"/>
    <property type="match status" value="1"/>
</dbReference>
<name>A0A6J4U2J1_9BACT</name>
<organism evidence="2">
    <name type="scientific">uncultured Thermomicrobiales bacterium</name>
    <dbReference type="NCBI Taxonomy" id="1645740"/>
    <lineage>
        <taxon>Bacteria</taxon>
        <taxon>Pseudomonadati</taxon>
        <taxon>Thermomicrobiota</taxon>
        <taxon>Thermomicrobia</taxon>
        <taxon>Thermomicrobiales</taxon>
        <taxon>environmental samples</taxon>
    </lineage>
</organism>
<dbReference type="AlphaFoldDB" id="A0A6J4U2J1"/>
<feature type="domain" description="PPC" evidence="1">
    <location>
        <begin position="5"/>
        <end position="136"/>
    </location>
</feature>
<reference evidence="2" key="1">
    <citation type="submission" date="2020-02" db="EMBL/GenBank/DDBJ databases">
        <authorList>
            <person name="Meier V. D."/>
        </authorList>
    </citation>
    <scope>NUCLEOTIDE SEQUENCE</scope>
    <source>
        <strain evidence="2">AVDCRST_MAG59</strain>
    </source>
</reference>
<dbReference type="Pfam" id="PF03479">
    <property type="entry name" value="PCC"/>
    <property type="match status" value="1"/>
</dbReference>
<dbReference type="CDD" id="cd11378">
    <property type="entry name" value="DUF296"/>
    <property type="match status" value="1"/>
</dbReference>
<accession>A0A6J4U2J1</accession>
<dbReference type="EMBL" id="CADCWF010000030">
    <property type="protein sequence ID" value="CAA9538957.1"/>
    <property type="molecule type" value="Genomic_DNA"/>
</dbReference>
<sequence>MHSQGWTLSRMLALRLDPGEDVLLSLRAAAAEHGITHAAIVSGVGSLDSYHFHVVETTNMPPGNTFVRGEGPFDILTVTGFVIAGRVHAHITFSDAERAMGGHLEEGCRILTFGVLLLAEAPGADFSGWDTPGPLR</sequence>
<gene>
    <name evidence="2" type="ORF">AVDCRST_MAG59-627</name>
</gene>
<protein>
    <recommendedName>
        <fullName evidence="1">PPC domain-containing protein</fullName>
    </recommendedName>
</protein>
<dbReference type="SUPFAM" id="SSF117856">
    <property type="entry name" value="AF0104/ALDC/Ptd012-like"/>
    <property type="match status" value="1"/>
</dbReference>